<keyword evidence="1" id="KW-0784">Thiamine biosynthesis</keyword>
<dbReference type="InterPro" id="IPR010918">
    <property type="entry name" value="PurM-like_C_dom"/>
</dbReference>
<comment type="pathway">
    <text evidence="1">Cofactor biosynthesis; thiamine diphosphate biosynthesis; thiamine diphosphate from thiamine phosphate: step 1/1.</text>
</comment>
<proteinExistence type="inferred from homology"/>
<feature type="binding site" evidence="1">
    <location>
        <position position="57"/>
    </location>
    <ligand>
        <name>Mg(2+)</name>
        <dbReference type="ChEBI" id="CHEBI:18420"/>
        <label>2</label>
    </ligand>
</feature>
<comment type="similarity">
    <text evidence="1">Belongs to the thiamine-monophosphate kinase family.</text>
</comment>
<evidence type="ECO:0000259" key="2">
    <source>
        <dbReference type="Pfam" id="PF00586"/>
    </source>
</evidence>
<dbReference type="GO" id="GO:0009229">
    <property type="term" value="P:thiamine diphosphate biosynthetic process"/>
    <property type="evidence" value="ECO:0007669"/>
    <property type="project" value="UniProtKB-UniRule"/>
</dbReference>
<dbReference type="GO" id="GO:0009030">
    <property type="term" value="F:thiamine-phosphate kinase activity"/>
    <property type="evidence" value="ECO:0007669"/>
    <property type="project" value="UniProtKB-UniRule"/>
</dbReference>
<feature type="binding site" evidence="1">
    <location>
        <position position="40"/>
    </location>
    <ligand>
        <name>Mg(2+)</name>
        <dbReference type="ChEBI" id="CHEBI:18420"/>
        <label>3</label>
    </ligand>
</feature>
<dbReference type="SUPFAM" id="SSF56042">
    <property type="entry name" value="PurM C-terminal domain-like"/>
    <property type="match status" value="1"/>
</dbReference>
<dbReference type="EC" id="2.7.4.16" evidence="1"/>
<evidence type="ECO:0000259" key="3">
    <source>
        <dbReference type="Pfam" id="PF02769"/>
    </source>
</evidence>
<dbReference type="Proteomes" id="UP000283832">
    <property type="component" value="Unassembled WGS sequence"/>
</dbReference>
<organism evidence="4 5">
    <name type="scientific">Micromonospora radicis</name>
    <dbReference type="NCBI Taxonomy" id="1894971"/>
    <lineage>
        <taxon>Bacteria</taxon>
        <taxon>Bacillati</taxon>
        <taxon>Actinomycetota</taxon>
        <taxon>Actinomycetes</taxon>
        <taxon>Micromonosporales</taxon>
        <taxon>Micromonosporaceae</taxon>
        <taxon>Micromonospora</taxon>
    </lineage>
</organism>
<dbReference type="Gene3D" id="3.90.650.10">
    <property type="entry name" value="PurM-like C-terminal domain"/>
    <property type="match status" value="1"/>
</dbReference>
<dbReference type="OrthoDB" id="9802811at2"/>
<feature type="domain" description="PurM-like N-terminal" evidence="2">
    <location>
        <begin position="40"/>
        <end position="149"/>
    </location>
</feature>
<sequence length="349" mass="36586">MTSTAWNRLSLDAAEGSLITAIRECMVRSPRQLNSAFEADAELLDLGAAGLLAMTVDTLNNGAELATVSTPYAKGWLTTTVSVSDLAAVAADPVAVLVSCSLRRDRWTLDDAREFGRGASDAAERYGCHVVGGDTNWAEEESFTSCALGTVPRGSVLSRIGARAGDALYVTGPIGAGNAAGFRALALGGPGAGEPWLPEARVAAGEPLRRYARACIDTSDGLTSAAVSLAELNGLGVEVVLRDEVYAPVVSAIADSTYLPRWCSAAAEWGEFELLYAVDPADAQRCSQALAERGLQPVHVGQLVAGPELLLFDESGERRELRDLLLRMRALDPAGSLLADLRALLAEGA</sequence>
<evidence type="ECO:0000313" key="4">
    <source>
        <dbReference type="EMBL" id="RIV39082.1"/>
    </source>
</evidence>
<dbReference type="InterPro" id="IPR036676">
    <property type="entry name" value="PurM-like_C_sf"/>
</dbReference>
<feature type="binding site" evidence="1">
    <location>
        <position position="220"/>
    </location>
    <ligand>
        <name>Mg(2+)</name>
        <dbReference type="ChEBI" id="CHEBI:18420"/>
        <label>5</label>
    </ligand>
</feature>
<keyword evidence="1" id="KW-0460">Magnesium</keyword>
<feature type="binding site" evidence="1">
    <location>
        <begin position="133"/>
        <end position="134"/>
    </location>
    <ligand>
        <name>ATP</name>
        <dbReference type="ChEBI" id="CHEBI:30616"/>
    </ligand>
</feature>
<dbReference type="SUPFAM" id="SSF55326">
    <property type="entry name" value="PurM N-terminal domain-like"/>
    <property type="match status" value="1"/>
</dbReference>
<feature type="binding site" evidence="1">
    <location>
        <position position="134"/>
    </location>
    <ligand>
        <name>Mg(2+)</name>
        <dbReference type="ChEBI" id="CHEBI:18420"/>
        <label>1</label>
    </ligand>
</feature>
<dbReference type="EMBL" id="QXEC01000007">
    <property type="protein sequence ID" value="RIV39082.1"/>
    <property type="molecule type" value="Genomic_DNA"/>
</dbReference>
<feature type="binding site" evidence="1">
    <location>
        <position position="159"/>
    </location>
    <ligand>
        <name>ATP</name>
        <dbReference type="ChEBI" id="CHEBI:30616"/>
    </ligand>
</feature>
<feature type="binding site" evidence="1">
    <location>
        <position position="85"/>
    </location>
    <ligand>
        <name>Mg(2+)</name>
        <dbReference type="ChEBI" id="CHEBI:18420"/>
        <label>4</label>
    </ligand>
</feature>
<dbReference type="PANTHER" id="PTHR30270:SF0">
    <property type="entry name" value="THIAMINE-MONOPHOSPHATE KINASE"/>
    <property type="match status" value="1"/>
</dbReference>
<protein>
    <recommendedName>
        <fullName evidence="1">Thiamine-monophosphate kinase</fullName>
        <shortName evidence="1">TMP kinase</shortName>
        <shortName evidence="1">Thiamine-phosphate kinase</shortName>
        <ecNumber evidence="1">2.7.4.16</ecNumber>
    </recommendedName>
</protein>
<feature type="binding site" evidence="1">
    <location>
        <position position="219"/>
    </location>
    <ligand>
        <name>ATP</name>
        <dbReference type="ChEBI" id="CHEBI:30616"/>
    </ligand>
</feature>
<keyword evidence="1" id="KW-0418">Kinase</keyword>
<dbReference type="HAMAP" id="MF_02128">
    <property type="entry name" value="TMP_kinase"/>
    <property type="match status" value="1"/>
</dbReference>
<keyword evidence="1" id="KW-0479">Metal-binding</keyword>
<dbReference type="Pfam" id="PF02769">
    <property type="entry name" value="AIRS_C"/>
    <property type="match status" value="1"/>
</dbReference>
<dbReference type="Pfam" id="PF00586">
    <property type="entry name" value="AIRS"/>
    <property type="match status" value="1"/>
</dbReference>
<evidence type="ECO:0000256" key="1">
    <source>
        <dbReference type="HAMAP-Rule" id="MF_02128"/>
    </source>
</evidence>
<comment type="caution">
    <text evidence="4">The sequence shown here is derived from an EMBL/GenBank/DDBJ whole genome shotgun (WGS) entry which is preliminary data.</text>
</comment>
<name>A0A418MWU6_9ACTN</name>
<dbReference type="AlphaFoldDB" id="A0A418MWU6"/>
<reference evidence="4 5" key="1">
    <citation type="submission" date="2018-08" db="EMBL/GenBank/DDBJ databases">
        <title>Jishengella sp. nov., isolated from a root of Azadirachta indica A. Juss. var. siamensis Valenton.</title>
        <authorList>
            <person name="Kuncharoen N."/>
            <person name="Tanasupawat S."/>
            <person name="Kudo T."/>
            <person name="Ohkuma M."/>
        </authorList>
    </citation>
    <scope>NUCLEOTIDE SEQUENCE [LARGE SCALE GENOMIC DNA]</scope>
    <source>
        <strain evidence="4 5">AZ1-13</strain>
    </source>
</reference>
<dbReference type="GO" id="GO:0005524">
    <property type="term" value="F:ATP binding"/>
    <property type="evidence" value="ECO:0007669"/>
    <property type="project" value="UniProtKB-UniRule"/>
</dbReference>
<dbReference type="GO" id="GO:0009228">
    <property type="term" value="P:thiamine biosynthetic process"/>
    <property type="evidence" value="ECO:0007669"/>
    <property type="project" value="UniProtKB-KW"/>
</dbReference>
<dbReference type="Gene3D" id="3.30.1330.10">
    <property type="entry name" value="PurM-like, N-terminal domain"/>
    <property type="match status" value="1"/>
</dbReference>
<keyword evidence="1" id="KW-0808">Transferase</keyword>
<gene>
    <name evidence="1" type="primary">thiL</name>
    <name evidence="4" type="ORF">D2L64_09405</name>
</gene>
<keyword evidence="1" id="KW-0547">Nucleotide-binding</keyword>
<dbReference type="PANTHER" id="PTHR30270">
    <property type="entry name" value="THIAMINE-MONOPHOSPHATE KINASE"/>
    <property type="match status" value="1"/>
</dbReference>
<keyword evidence="1" id="KW-0067">ATP-binding</keyword>
<feature type="binding site" evidence="1">
    <location>
        <position position="55"/>
    </location>
    <ligand>
        <name>Mg(2+)</name>
        <dbReference type="ChEBI" id="CHEBI:18420"/>
        <label>4</label>
    </ligand>
</feature>
<feature type="domain" description="PurM-like C-terminal" evidence="3">
    <location>
        <begin position="163"/>
        <end position="309"/>
    </location>
</feature>
<keyword evidence="5" id="KW-1185">Reference proteome</keyword>
<dbReference type="UniPathway" id="UPA00060">
    <property type="reaction ID" value="UER00142"/>
</dbReference>
<comment type="caution">
    <text evidence="1">Lacks conserved residue(s) required for the propagation of feature annotation.</text>
</comment>
<accession>A0A418MWU6</accession>
<dbReference type="InterPro" id="IPR036921">
    <property type="entry name" value="PurM-like_N_sf"/>
</dbReference>
<feature type="binding site" evidence="1">
    <location>
        <position position="85"/>
    </location>
    <ligand>
        <name>Mg(2+)</name>
        <dbReference type="ChEBI" id="CHEBI:18420"/>
        <label>3</label>
    </ligand>
</feature>
<dbReference type="InterPro" id="IPR016188">
    <property type="entry name" value="PurM-like_N"/>
</dbReference>
<dbReference type="InterPro" id="IPR006283">
    <property type="entry name" value="ThiL-like"/>
</dbReference>
<feature type="binding site" evidence="1">
    <location>
        <position position="85"/>
    </location>
    <ligand>
        <name>Mg(2+)</name>
        <dbReference type="ChEBI" id="CHEBI:18420"/>
        <label>2</label>
    </ligand>
</feature>
<dbReference type="GO" id="GO:0000287">
    <property type="term" value="F:magnesium ion binding"/>
    <property type="evidence" value="ECO:0007669"/>
    <property type="project" value="UniProtKB-UniRule"/>
</dbReference>
<feature type="binding site" evidence="1">
    <location>
        <position position="217"/>
    </location>
    <ligand>
        <name>Mg(2+)</name>
        <dbReference type="ChEBI" id="CHEBI:18420"/>
        <label>3</label>
    </ligand>
</feature>
<feature type="binding site" evidence="1">
    <location>
        <position position="57"/>
    </location>
    <ligand>
        <name>Mg(2+)</name>
        <dbReference type="ChEBI" id="CHEBI:18420"/>
        <label>1</label>
    </ligand>
</feature>
<dbReference type="RefSeq" id="WP_119574475.1">
    <property type="nucleotide sequence ID" value="NZ_QXEC01000007.1"/>
</dbReference>
<comment type="catalytic activity">
    <reaction evidence="1">
        <text>thiamine phosphate + ATP = thiamine diphosphate + ADP</text>
        <dbReference type="Rhea" id="RHEA:15913"/>
        <dbReference type="ChEBI" id="CHEBI:30616"/>
        <dbReference type="ChEBI" id="CHEBI:37575"/>
        <dbReference type="ChEBI" id="CHEBI:58937"/>
        <dbReference type="ChEBI" id="CHEBI:456216"/>
        <dbReference type="EC" id="2.7.4.16"/>
    </reaction>
</comment>
<feature type="binding site" evidence="1">
    <location>
        <position position="40"/>
    </location>
    <ligand>
        <name>Mg(2+)</name>
        <dbReference type="ChEBI" id="CHEBI:18420"/>
        <label>4</label>
    </ligand>
</feature>
<comment type="function">
    <text evidence="1">Catalyzes the ATP-dependent phosphorylation of thiamine-monophosphate (TMP) to form thiamine-pyrophosphate (TPP), the active form of vitamin B1.</text>
</comment>
<comment type="miscellaneous">
    <text evidence="1">Reaction mechanism of ThiL seems to utilize a direct, inline transfer of the gamma-phosphate of ATP to TMP rather than a phosphorylated enzyme intermediate.</text>
</comment>
<evidence type="ECO:0000313" key="5">
    <source>
        <dbReference type="Proteomes" id="UP000283832"/>
    </source>
</evidence>